<keyword evidence="1" id="KW-0732">Signal</keyword>
<evidence type="ECO:0008006" key="4">
    <source>
        <dbReference type="Google" id="ProtNLM"/>
    </source>
</evidence>
<reference evidence="2 3" key="1">
    <citation type="submission" date="2023-09" db="EMBL/GenBank/DDBJ databases">
        <title>Nesidiocoris tenuis whole genome shotgun sequence.</title>
        <authorList>
            <person name="Shibata T."/>
            <person name="Shimoda M."/>
            <person name="Kobayashi T."/>
            <person name="Uehara T."/>
        </authorList>
    </citation>
    <scope>NUCLEOTIDE SEQUENCE [LARGE SCALE GENOMIC DNA]</scope>
    <source>
        <strain evidence="2 3">Japan</strain>
    </source>
</reference>
<accession>A0ABN7AID2</accession>
<feature type="chain" id="PRO_5047081534" description="Cathepsin propeptide inhibitor domain-containing protein" evidence="1">
    <location>
        <begin position="18"/>
        <end position="94"/>
    </location>
</feature>
<dbReference type="EMBL" id="AP028911">
    <property type="protein sequence ID" value="BES91818.1"/>
    <property type="molecule type" value="Genomic_DNA"/>
</dbReference>
<evidence type="ECO:0000313" key="2">
    <source>
        <dbReference type="EMBL" id="BES91818.1"/>
    </source>
</evidence>
<organism evidence="2 3">
    <name type="scientific">Nesidiocoris tenuis</name>
    <dbReference type="NCBI Taxonomy" id="355587"/>
    <lineage>
        <taxon>Eukaryota</taxon>
        <taxon>Metazoa</taxon>
        <taxon>Ecdysozoa</taxon>
        <taxon>Arthropoda</taxon>
        <taxon>Hexapoda</taxon>
        <taxon>Insecta</taxon>
        <taxon>Pterygota</taxon>
        <taxon>Neoptera</taxon>
        <taxon>Paraneoptera</taxon>
        <taxon>Hemiptera</taxon>
        <taxon>Heteroptera</taxon>
        <taxon>Panheteroptera</taxon>
        <taxon>Cimicomorpha</taxon>
        <taxon>Miridae</taxon>
        <taxon>Dicyphina</taxon>
        <taxon>Nesidiocoris</taxon>
    </lineage>
</organism>
<dbReference type="Proteomes" id="UP001307889">
    <property type="component" value="Chromosome 3"/>
</dbReference>
<keyword evidence="3" id="KW-1185">Reference proteome</keyword>
<proteinExistence type="predicted"/>
<evidence type="ECO:0000313" key="3">
    <source>
        <dbReference type="Proteomes" id="UP001307889"/>
    </source>
</evidence>
<evidence type="ECO:0000256" key="1">
    <source>
        <dbReference type="SAM" id="SignalP"/>
    </source>
</evidence>
<sequence>MKLAVIFLAFLVAAVAANSDDDYITWYKDSIRLNKLRVNVKSLYEWKAIAQTRIEQARDYTELGLAVRFMNSITERLPKEEAEMKALEKKLGKH</sequence>
<gene>
    <name evidence="2" type="ORF">NTJ_04627</name>
</gene>
<name>A0ABN7AID2_9HEMI</name>
<feature type="signal peptide" evidence="1">
    <location>
        <begin position="1"/>
        <end position="17"/>
    </location>
</feature>
<protein>
    <recommendedName>
        <fullName evidence="4">Cathepsin propeptide inhibitor domain-containing protein</fullName>
    </recommendedName>
</protein>